<reference evidence="1" key="1">
    <citation type="submission" date="2021-05" db="EMBL/GenBank/DDBJ databases">
        <authorList>
            <person name="Alioto T."/>
            <person name="Alioto T."/>
            <person name="Gomez Garrido J."/>
        </authorList>
    </citation>
    <scope>NUCLEOTIDE SEQUENCE</scope>
</reference>
<evidence type="ECO:0000313" key="1">
    <source>
        <dbReference type="EMBL" id="CAG6445369.1"/>
    </source>
</evidence>
<organism evidence="1">
    <name type="scientific">Culex pipiens</name>
    <name type="common">House mosquito</name>
    <dbReference type="NCBI Taxonomy" id="7175"/>
    <lineage>
        <taxon>Eukaryota</taxon>
        <taxon>Metazoa</taxon>
        <taxon>Ecdysozoa</taxon>
        <taxon>Arthropoda</taxon>
        <taxon>Hexapoda</taxon>
        <taxon>Insecta</taxon>
        <taxon>Pterygota</taxon>
        <taxon>Neoptera</taxon>
        <taxon>Endopterygota</taxon>
        <taxon>Diptera</taxon>
        <taxon>Nematocera</taxon>
        <taxon>Culicoidea</taxon>
        <taxon>Culicidae</taxon>
        <taxon>Culicinae</taxon>
        <taxon>Culicini</taxon>
        <taxon>Culex</taxon>
        <taxon>Culex</taxon>
    </lineage>
</organism>
<proteinExistence type="predicted"/>
<dbReference type="EMBL" id="HBUE01004606">
    <property type="protein sequence ID" value="CAG6445369.1"/>
    <property type="molecule type" value="Transcribed_RNA"/>
</dbReference>
<accession>A0A8D7ZX19</accession>
<dbReference type="AlphaFoldDB" id="A0A8D7ZX19"/>
<name>A0A8D7ZX19_CULPI</name>
<protein>
    <submittedName>
        <fullName evidence="1">(northern house mosquito) hypothetical protein</fullName>
    </submittedName>
</protein>
<sequence>MAWGKRSRRGEERLPEAHRTAGVALAEGIDVVARVVGVEVGLGLALVDQPLELLLGEVIPDVLVQVRIRVVLAQLEVGVRLRDVTLAAVRAAVQVVQASDVLLVLVDAVLDVLFRLGHDPVVVPAELGPAGRLVRCRLLPELAHAGLLGHVRHRRNSSRLSAITGRCPTLTELVLYRGSRYQRVRRTSR</sequence>